<keyword evidence="3 4" id="KW-0378">Hydrolase</keyword>
<dbReference type="AlphaFoldDB" id="A0ABD6AU37"/>
<dbReference type="GO" id="GO:0046872">
    <property type="term" value="F:metal ion binding"/>
    <property type="evidence" value="ECO:0007669"/>
    <property type="project" value="UniProtKB-KW"/>
</dbReference>
<dbReference type="InterPro" id="IPR006379">
    <property type="entry name" value="HAD-SF_hydro_IIB"/>
</dbReference>
<dbReference type="EMBL" id="JBHUDC010000003">
    <property type="protein sequence ID" value="MFD1513058.1"/>
    <property type="molecule type" value="Genomic_DNA"/>
</dbReference>
<dbReference type="Pfam" id="PF02358">
    <property type="entry name" value="Trehalose_PPase"/>
    <property type="match status" value="1"/>
</dbReference>
<evidence type="ECO:0000256" key="5">
    <source>
        <dbReference type="SAM" id="MobiDB-lite"/>
    </source>
</evidence>
<dbReference type="EC" id="3.1.3.12" evidence="4"/>
<name>A0ABD6AU37_9EURY</name>
<dbReference type="Proteomes" id="UP001597187">
    <property type="component" value="Unassembled WGS sequence"/>
</dbReference>
<dbReference type="InterPro" id="IPR036412">
    <property type="entry name" value="HAD-like_sf"/>
</dbReference>
<evidence type="ECO:0000256" key="3">
    <source>
        <dbReference type="ARBA" id="ARBA00022801"/>
    </source>
</evidence>
<dbReference type="NCBIfam" id="TIGR01484">
    <property type="entry name" value="HAD-SF-IIB"/>
    <property type="match status" value="1"/>
</dbReference>
<evidence type="ECO:0000313" key="6">
    <source>
        <dbReference type="EMBL" id="MFD1513058.1"/>
    </source>
</evidence>
<dbReference type="PANTHER" id="PTHR43768:SF3">
    <property type="entry name" value="TREHALOSE 6-PHOSPHATE PHOSPHATASE"/>
    <property type="match status" value="1"/>
</dbReference>
<keyword evidence="4" id="KW-0479">Metal-binding</keyword>
<comment type="function">
    <text evidence="4">Removes the phosphate from trehalose 6-phosphate to produce free trehalose.</text>
</comment>
<dbReference type="SUPFAM" id="SSF56784">
    <property type="entry name" value="HAD-like"/>
    <property type="match status" value="1"/>
</dbReference>
<dbReference type="GO" id="GO:0004805">
    <property type="term" value="F:trehalose-phosphatase activity"/>
    <property type="evidence" value="ECO:0007669"/>
    <property type="project" value="UniProtKB-EC"/>
</dbReference>
<dbReference type="Gene3D" id="3.30.70.1020">
    <property type="entry name" value="Trehalose-6-phosphate phosphatase related protein, domain 2"/>
    <property type="match status" value="1"/>
</dbReference>
<comment type="similarity">
    <text evidence="2 4">Belongs to the trehalose phosphatase family.</text>
</comment>
<evidence type="ECO:0000256" key="4">
    <source>
        <dbReference type="RuleBase" id="RU361117"/>
    </source>
</evidence>
<reference evidence="6 7" key="1">
    <citation type="journal article" date="2019" name="Int. J. Syst. Evol. Microbiol.">
        <title>The Global Catalogue of Microorganisms (GCM) 10K type strain sequencing project: providing services to taxonomists for standard genome sequencing and annotation.</title>
        <authorList>
            <consortium name="The Broad Institute Genomics Platform"/>
            <consortium name="The Broad Institute Genome Sequencing Center for Infectious Disease"/>
            <person name="Wu L."/>
            <person name="Ma J."/>
        </authorList>
    </citation>
    <scope>NUCLEOTIDE SEQUENCE [LARGE SCALE GENOMIC DNA]</scope>
    <source>
        <strain evidence="6 7">CGMCC 1.12563</strain>
    </source>
</reference>
<comment type="catalytic activity">
    <reaction evidence="4">
        <text>alpha,alpha-trehalose 6-phosphate + H2O = alpha,alpha-trehalose + phosphate</text>
        <dbReference type="Rhea" id="RHEA:23420"/>
        <dbReference type="ChEBI" id="CHEBI:15377"/>
        <dbReference type="ChEBI" id="CHEBI:16551"/>
        <dbReference type="ChEBI" id="CHEBI:43474"/>
        <dbReference type="ChEBI" id="CHEBI:58429"/>
        <dbReference type="EC" id="3.1.3.12"/>
    </reaction>
</comment>
<organism evidence="6 7">
    <name type="scientific">Halomarina rubra</name>
    <dbReference type="NCBI Taxonomy" id="2071873"/>
    <lineage>
        <taxon>Archaea</taxon>
        <taxon>Methanobacteriati</taxon>
        <taxon>Methanobacteriota</taxon>
        <taxon>Stenosarchaea group</taxon>
        <taxon>Halobacteria</taxon>
        <taxon>Halobacteriales</taxon>
        <taxon>Natronomonadaceae</taxon>
        <taxon>Halomarina</taxon>
    </lineage>
</organism>
<dbReference type="InterPro" id="IPR023214">
    <property type="entry name" value="HAD_sf"/>
</dbReference>
<comment type="caution">
    <text evidence="6">The sequence shown here is derived from an EMBL/GenBank/DDBJ whole genome shotgun (WGS) entry which is preliminary data.</text>
</comment>
<evidence type="ECO:0000256" key="2">
    <source>
        <dbReference type="ARBA" id="ARBA00008770"/>
    </source>
</evidence>
<feature type="region of interest" description="Disordered" evidence="5">
    <location>
        <begin position="1"/>
        <end position="50"/>
    </location>
</feature>
<keyword evidence="4" id="KW-0460">Magnesium</keyword>
<comment type="pathway">
    <text evidence="1 4">Glycan biosynthesis; trehalose biosynthesis.</text>
</comment>
<dbReference type="PANTHER" id="PTHR43768">
    <property type="entry name" value="TREHALOSE 6-PHOSPHATE PHOSPHATASE"/>
    <property type="match status" value="1"/>
</dbReference>
<dbReference type="InterPro" id="IPR044651">
    <property type="entry name" value="OTSB-like"/>
</dbReference>
<proteinExistence type="inferred from homology"/>
<keyword evidence="7" id="KW-1185">Reference proteome</keyword>
<evidence type="ECO:0000313" key="7">
    <source>
        <dbReference type="Proteomes" id="UP001597187"/>
    </source>
</evidence>
<dbReference type="NCBIfam" id="TIGR00685">
    <property type="entry name" value="T6PP"/>
    <property type="match status" value="1"/>
</dbReference>
<sequence>MSERPPVADGSDDPANADVDTDPTTDTRDTSGAAATTDDAVTEPSGSDHPLRERIAAELRTHDHLVLCVDFDGTLAPIVSDPASAALRTGNRDRLERLRDHPAVTLAVVSGRGLADVRERVGVEDIHYAGNAGLERAVAGSDADDPIEVHEDARRAEPHLERARETLRDRLGWAAGVSVEDKRWSLAVHTRNAPDTHERVAETVGRVVERVGGLHVSEGHQVFEVGPATDVNKGAAVSALADEHAERHDADPLVMYVGDDRSDRSAFGVAADRGVAVYVGADGPDEAHHVADPTVVSDLLDWLVTTGLVPSASE</sequence>
<dbReference type="InterPro" id="IPR003337">
    <property type="entry name" value="Trehalose_PPase"/>
</dbReference>
<feature type="compositionally biased region" description="Low complexity" evidence="5">
    <location>
        <begin position="13"/>
        <end position="39"/>
    </location>
</feature>
<comment type="cofactor">
    <cofactor evidence="4">
        <name>Mg(2+)</name>
        <dbReference type="ChEBI" id="CHEBI:18420"/>
    </cofactor>
</comment>
<protein>
    <recommendedName>
        <fullName evidence="4">Trehalose 6-phosphate phosphatase</fullName>
        <ecNumber evidence="4">3.1.3.12</ecNumber>
    </recommendedName>
</protein>
<dbReference type="Gene3D" id="3.40.50.1000">
    <property type="entry name" value="HAD superfamily/HAD-like"/>
    <property type="match status" value="1"/>
</dbReference>
<evidence type="ECO:0000256" key="1">
    <source>
        <dbReference type="ARBA" id="ARBA00005199"/>
    </source>
</evidence>
<dbReference type="RefSeq" id="WP_250873028.1">
    <property type="nucleotide sequence ID" value="NZ_JALXFV010000003.1"/>
</dbReference>
<accession>A0ABD6AU37</accession>
<gene>
    <name evidence="6" type="primary">otsB</name>
    <name evidence="6" type="ORF">ACFSBT_07195</name>
</gene>